<evidence type="ECO:0000256" key="1">
    <source>
        <dbReference type="SAM" id="MobiDB-lite"/>
    </source>
</evidence>
<keyword evidence="3" id="KW-1185">Reference proteome</keyword>
<organism evidence="2 3">
    <name type="scientific">Streptomyces graminofaciens</name>
    <dbReference type="NCBI Taxonomy" id="68212"/>
    <lineage>
        <taxon>Bacteria</taxon>
        <taxon>Bacillati</taxon>
        <taxon>Actinomycetota</taxon>
        <taxon>Actinomycetes</taxon>
        <taxon>Kitasatosporales</taxon>
        <taxon>Streptomycetaceae</taxon>
        <taxon>Streptomyces</taxon>
    </lineage>
</organism>
<dbReference type="Gene3D" id="3.20.20.100">
    <property type="entry name" value="NADP-dependent oxidoreductase domain"/>
    <property type="match status" value="1"/>
</dbReference>
<name>A0ABM7F0Y4_9ACTN</name>
<reference evidence="2 3" key="2">
    <citation type="journal article" date="2023" name="ChemBioChem">
        <title>Acyltransferase Domain Exchange between Two Independent Type I Polyketide Synthases in the Same Producer Strain of Macrolide Antibiotics.</title>
        <authorList>
            <person name="Kudo F."/>
            <person name="Kishikawa K."/>
            <person name="Tsuboi K."/>
            <person name="Kido T."/>
            <person name="Usui T."/>
            <person name="Hashimoto J."/>
            <person name="Shin-Ya K."/>
            <person name="Miyanaga A."/>
            <person name="Eguchi T."/>
        </authorList>
    </citation>
    <scope>NUCLEOTIDE SEQUENCE [LARGE SCALE GENOMIC DNA]</scope>
    <source>
        <strain evidence="2 3">A-8890</strain>
    </source>
</reference>
<dbReference type="Proteomes" id="UP001321542">
    <property type="component" value="Chromosome"/>
</dbReference>
<evidence type="ECO:0000313" key="2">
    <source>
        <dbReference type="EMBL" id="BBC29325.1"/>
    </source>
</evidence>
<gene>
    <name evidence="2" type="ORF">SGFS_006190</name>
</gene>
<sequence>MDSETLTATAADTWTLGDLPVDRLGFGAMRLTGSAAVRLGTPGDRERSIAVPRRAVEPGVHHIDHIDTAAFCFSSLRPADELIDSALGGPYSNDLVIVTRAGPHRAYSGEWGTVARTDQLRRQVEQNPRQLGRASPPSNPGTSPRTSPPRLSG</sequence>
<dbReference type="InterPro" id="IPR036812">
    <property type="entry name" value="NAD(P)_OxRdtase_dom_sf"/>
</dbReference>
<feature type="region of interest" description="Disordered" evidence="1">
    <location>
        <begin position="123"/>
        <end position="153"/>
    </location>
</feature>
<dbReference type="EMBL" id="AP018448">
    <property type="protein sequence ID" value="BBC29325.1"/>
    <property type="molecule type" value="Genomic_DNA"/>
</dbReference>
<evidence type="ECO:0008006" key="4">
    <source>
        <dbReference type="Google" id="ProtNLM"/>
    </source>
</evidence>
<protein>
    <recommendedName>
        <fullName evidence="4">Oxidoreductase</fullName>
    </recommendedName>
</protein>
<reference evidence="2 3" key="1">
    <citation type="journal article" date="2010" name="ChemBioChem">
        <title>Cloning and characterization of the biosynthetic gene cluster of 16-membered macrolide antibiotic FD-891: involvement of a dual functional cytochrome P450 monooxygenase catalyzing epoxidation and hydroxylation.</title>
        <authorList>
            <person name="Kudo F."/>
            <person name="Motegi A."/>
            <person name="Mizoue K."/>
            <person name="Eguchi T."/>
        </authorList>
    </citation>
    <scope>NUCLEOTIDE SEQUENCE [LARGE SCALE GENOMIC DNA]</scope>
    <source>
        <strain evidence="2 3">A-8890</strain>
    </source>
</reference>
<evidence type="ECO:0000313" key="3">
    <source>
        <dbReference type="Proteomes" id="UP001321542"/>
    </source>
</evidence>
<accession>A0ABM7F0Y4</accession>
<proteinExistence type="predicted"/>
<dbReference type="SUPFAM" id="SSF51430">
    <property type="entry name" value="NAD(P)-linked oxidoreductase"/>
    <property type="match status" value="1"/>
</dbReference>